<dbReference type="AlphaFoldDB" id="A0A2A4MTR6"/>
<comment type="caution">
    <text evidence="2">The sequence shown here is derived from an EMBL/GenBank/DDBJ whole genome shotgun (WGS) entry which is preliminary data.</text>
</comment>
<keyword evidence="1" id="KW-1133">Transmembrane helix</keyword>
<feature type="transmembrane region" description="Helical" evidence="1">
    <location>
        <begin position="81"/>
        <end position="101"/>
    </location>
</feature>
<feature type="transmembrane region" description="Helical" evidence="1">
    <location>
        <begin position="107"/>
        <end position="125"/>
    </location>
</feature>
<dbReference type="EMBL" id="NVQR01000020">
    <property type="protein sequence ID" value="PCH63323.1"/>
    <property type="molecule type" value="Genomic_DNA"/>
</dbReference>
<feature type="transmembrane region" description="Helical" evidence="1">
    <location>
        <begin position="167"/>
        <end position="187"/>
    </location>
</feature>
<protein>
    <submittedName>
        <fullName evidence="2">Uncharacterized protein</fullName>
    </submittedName>
</protein>
<keyword evidence="1" id="KW-0472">Membrane</keyword>
<name>A0A2A4MTR6_9GAMM</name>
<evidence type="ECO:0000313" key="3">
    <source>
        <dbReference type="Proteomes" id="UP000218172"/>
    </source>
</evidence>
<accession>A0A2A4MTR6</accession>
<sequence>MILPILFIWSLTTLARDRQNIKSLLLILTASIFSFFMFFYFPENQLEIGSSLKLTISIESVLSVIKSYLIATGGYLHFEILALLSGLIINIYFVALLVLRYFQKNPVIFYTFLYILLSTMLIALFRHEMGLKQLIASRYQIFTITLNALVVISLFELGLEKLLPFRYLKQTILSMFMALYFSSFYYISNLENEKERILIGLHDWNTNDAPSLHHPQPERASEILSLAVDAGIYSVPRAID</sequence>
<keyword evidence="1" id="KW-0812">Transmembrane</keyword>
<reference evidence="3" key="1">
    <citation type="submission" date="2017-08" db="EMBL/GenBank/DDBJ databases">
        <title>A dynamic microbial community with high functional redundancy inhabits the cold, oxic subseafloor aquifer.</title>
        <authorList>
            <person name="Tully B.J."/>
            <person name="Wheat C.G."/>
            <person name="Glazer B.T."/>
            <person name="Huber J.A."/>
        </authorList>
    </citation>
    <scope>NUCLEOTIDE SEQUENCE [LARGE SCALE GENOMIC DNA]</scope>
</reference>
<organism evidence="2 3">
    <name type="scientific">SAR86 cluster bacterium</name>
    <dbReference type="NCBI Taxonomy" id="2030880"/>
    <lineage>
        <taxon>Bacteria</taxon>
        <taxon>Pseudomonadati</taxon>
        <taxon>Pseudomonadota</taxon>
        <taxon>Gammaproteobacteria</taxon>
        <taxon>SAR86 cluster</taxon>
    </lineage>
</organism>
<gene>
    <name evidence="2" type="ORF">COC19_01175</name>
</gene>
<evidence type="ECO:0000256" key="1">
    <source>
        <dbReference type="SAM" id="Phobius"/>
    </source>
</evidence>
<dbReference type="Proteomes" id="UP000218172">
    <property type="component" value="Unassembled WGS sequence"/>
</dbReference>
<proteinExistence type="predicted"/>
<feature type="transmembrane region" description="Helical" evidence="1">
    <location>
        <begin position="21"/>
        <end position="42"/>
    </location>
</feature>
<feature type="transmembrane region" description="Helical" evidence="1">
    <location>
        <begin position="137"/>
        <end position="155"/>
    </location>
</feature>
<evidence type="ECO:0000313" key="2">
    <source>
        <dbReference type="EMBL" id="PCH63323.1"/>
    </source>
</evidence>